<dbReference type="EMBL" id="JSVA01000003">
    <property type="protein sequence ID" value="KOF04243.1"/>
    <property type="molecule type" value="Genomic_DNA"/>
</dbReference>
<comment type="caution">
    <text evidence="1">The sequence shown here is derived from an EMBL/GenBank/DDBJ whole genome shotgun (WGS) entry which is preliminary data.</text>
</comment>
<sequence length="127" mass="14860">MALKLSQDELPPNFENWFSFYVCLASLDDEVSFNLYFQKDGKHYMGEYHMSSVAKLALEEIIQNKLTAQQLDEIIGRLKFTDTGLSNSLGNTLQYLYDTERSFERNLAQFEFSRSDMFKVMNNINEQ</sequence>
<keyword evidence="2" id="KW-1185">Reference proteome</keyword>
<dbReference type="AlphaFoldDB" id="A0A0L8AP46"/>
<reference evidence="2" key="1">
    <citation type="submission" date="2014-11" db="EMBL/GenBank/DDBJ databases">
        <title>Genome sequencing of Roseivirga sp. D-25.</title>
        <authorList>
            <person name="Selvaratnam C."/>
            <person name="Thevarajoo S."/>
            <person name="Goh K.M."/>
            <person name="Eee R."/>
            <person name="Chan K.-G."/>
            <person name="Chong C.S."/>
        </authorList>
    </citation>
    <scope>NUCLEOTIDE SEQUENCE [LARGE SCALE GENOMIC DNA]</scope>
    <source>
        <strain evidence="2">D-25</strain>
    </source>
</reference>
<organism evidence="1 2">
    <name type="scientific">Roseivirga seohaensis subsp. aquiponti</name>
    <dbReference type="NCBI Taxonomy" id="1566026"/>
    <lineage>
        <taxon>Bacteria</taxon>
        <taxon>Pseudomonadati</taxon>
        <taxon>Bacteroidota</taxon>
        <taxon>Cytophagia</taxon>
        <taxon>Cytophagales</taxon>
        <taxon>Roseivirgaceae</taxon>
        <taxon>Roseivirga</taxon>
    </lineage>
</organism>
<evidence type="ECO:0000313" key="2">
    <source>
        <dbReference type="Proteomes" id="UP000036908"/>
    </source>
</evidence>
<gene>
    <name evidence="1" type="ORF">OB69_01575</name>
</gene>
<proteinExistence type="predicted"/>
<name>A0A0L8AP46_9BACT</name>
<evidence type="ECO:0000313" key="1">
    <source>
        <dbReference type="EMBL" id="KOF04243.1"/>
    </source>
</evidence>
<protein>
    <submittedName>
        <fullName evidence="1">Uncharacterized protein</fullName>
    </submittedName>
</protein>
<dbReference type="RefSeq" id="WP_053221942.1">
    <property type="nucleotide sequence ID" value="NZ_JSVA01000003.1"/>
</dbReference>
<accession>A0A0L8AP46</accession>
<dbReference type="Proteomes" id="UP000036908">
    <property type="component" value="Unassembled WGS sequence"/>
</dbReference>
<dbReference type="PATRIC" id="fig|1566026.4.peg.2012"/>